<dbReference type="Proteomes" id="UP000537161">
    <property type="component" value="Unassembled WGS sequence"/>
</dbReference>
<protein>
    <submittedName>
        <fullName evidence="1">Threonine aldolase</fullName>
    </submittedName>
</protein>
<evidence type="ECO:0000313" key="2">
    <source>
        <dbReference type="Proteomes" id="UP000537161"/>
    </source>
</evidence>
<evidence type="ECO:0000313" key="1">
    <source>
        <dbReference type="EMBL" id="MBB5707077.1"/>
    </source>
</evidence>
<keyword evidence="2" id="KW-1185">Reference proteome</keyword>
<organism evidence="1 2">
    <name type="scientific">Sphingopyxis panaciterrulae</name>
    <dbReference type="NCBI Taxonomy" id="462372"/>
    <lineage>
        <taxon>Bacteria</taxon>
        <taxon>Pseudomonadati</taxon>
        <taxon>Pseudomonadota</taxon>
        <taxon>Alphaproteobacteria</taxon>
        <taxon>Sphingomonadales</taxon>
        <taxon>Sphingomonadaceae</taxon>
        <taxon>Sphingopyxis</taxon>
    </lineage>
</organism>
<reference evidence="1 2" key="1">
    <citation type="submission" date="2020-08" db="EMBL/GenBank/DDBJ databases">
        <title>Genomic Encyclopedia of Type Strains, Phase IV (KMG-IV): sequencing the most valuable type-strain genomes for metagenomic binning, comparative biology and taxonomic classification.</title>
        <authorList>
            <person name="Goeker M."/>
        </authorList>
    </citation>
    <scope>NUCLEOTIDE SEQUENCE [LARGE SCALE GENOMIC DNA]</scope>
    <source>
        <strain evidence="1 2">DSM 27163</strain>
    </source>
</reference>
<accession>A0A7W9B6T5</accession>
<dbReference type="RefSeq" id="WP_184098591.1">
    <property type="nucleotide sequence ID" value="NZ_JACIJH010000007.1"/>
</dbReference>
<dbReference type="AlphaFoldDB" id="A0A7W9B6T5"/>
<name>A0A7W9B6T5_9SPHN</name>
<gene>
    <name evidence="1" type="ORF">FHR21_002439</name>
</gene>
<comment type="caution">
    <text evidence="1">The sequence shown here is derived from an EMBL/GenBank/DDBJ whole genome shotgun (WGS) entry which is preliminary data.</text>
</comment>
<sequence length="119" mass="13178">MTRVISAPLPKAAKGERPFSLKDADHERLLNMIVALTAEISVLQDQQDMLTRILVARGVATDEEIAYFQPDTAASAARATKRRGLIERVMRIIIADAERAVRDEKPYEDLLAMVSSPTS</sequence>
<proteinExistence type="predicted"/>
<dbReference type="EMBL" id="JACIJH010000007">
    <property type="protein sequence ID" value="MBB5707077.1"/>
    <property type="molecule type" value="Genomic_DNA"/>
</dbReference>